<evidence type="ECO:0000256" key="1">
    <source>
        <dbReference type="ARBA" id="ARBA00022980"/>
    </source>
</evidence>
<evidence type="ECO:0000256" key="2">
    <source>
        <dbReference type="ARBA" id="ARBA00023274"/>
    </source>
</evidence>
<evidence type="ECO:0000313" key="3">
    <source>
        <dbReference type="EMBL" id="RQW07836.1"/>
    </source>
</evidence>
<keyword evidence="2" id="KW-0687">Ribonucleoprotein</keyword>
<dbReference type="CDD" id="cd06088">
    <property type="entry name" value="KOW_RPL14"/>
    <property type="match status" value="1"/>
</dbReference>
<dbReference type="GO" id="GO:0005840">
    <property type="term" value="C:ribosome"/>
    <property type="evidence" value="ECO:0007669"/>
    <property type="project" value="UniProtKB-KW"/>
</dbReference>
<accession>A0A3N9PRG6</accession>
<dbReference type="EMBL" id="RQPI01000028">
    <property type="protein sequence ID" value="RQW07836.1"/>
    <property type="molecule type" value="Genomic_DNA"/>
</dbReference>
<dbReference type="SUPFAM" id="SSF50104">
    <property type="entry name" value="Translation proteins SH3-like domain"/>
    <property type="match status" value="1"/>
</dbReference>
<dbReference type="Gene3D" id="2.30.30.30">
    <property type="match status" value="1"/>
</dbReference>
<dbReference type="InterPro" id="IPR041985">
    <property type="entry name" value="Ribosomal_eL14_KOW"/>
</dbReference>
<dbReference type="Proteomes" id="UP000282529">
    <property type="component" value="Unassembled WGS sequence"/>
</dbReference>
<reference evidence="3 4" key="1">
    <citation type="submission" date="2018-11" db="EMBL/GenBank/DDBJ databases">
        <title>Genome sequence of strain 7197.</title>
        <authorList>
            <person name="Gao J."/>
            <person name="Sun J."/>
        </authorList>
    </citation>
    <scope>NUCLEOTIDE SEQUENCE [LARGE SCALE GENOMIC DNA]</scope>
    <source>
        <strain evidence="3 4">7197</strain>
    </source>
</reference>
<keyword evidence="1" id="KW-0689">Ribosomal protein</keyword>
<dbReference type="InterPro" id="IPR008991">
    <property type="entry name" value="Translation_prot_SH3-like_sf"/>
</dbReference>
<dbReference type="InterPro" id="IPR014722">
    <property type="entry name" value="Rib_uL2_dom2"/>
</dbReference>
<sequence>MNAESSPQVGQLVKILKGKEAGEIAVVIAVVDSRFVYIADGDKRKFDGPKKKNTLHLELTPIISSEVVNSLKETGRVTNGKLRYAVMDYVRTAGISAMKKGE</sequence>
<dbReference type="RefSeq" id="WP_124697988.1">
    <property type="nucleotide sequence ID" value="NZ_JBHUFE010000020.1"/>
</dbReference>
<gene>
    <name evidence="3" type="ORF">EH198_24040</name>
</gene>
<protein>
    <recommendedName>
        <fullName evidence="5">KOW domain-containing protein</fullName>
    </recommendedName>
</protein>
<dbReference type="GO" id="GO:1990904">
    <property type="term" value="C:ribonucleoprotein complex"/>
    <property type="evidence" value="ECO:0007669"/>
    <property type="project" value="UniProtKB-KW"/>
</dbReference>
<evidence type="ECO:0008006" key="5">
    <source>
        <dbReference type="Google" id="ProtNLM"/>
    </source>
</evidence>
<organism evidence="3 4">
    <name type="scientific">Paenibacillus rhizophilus</name>
    <dbReference type="NCBI Taxonomy" id="1850366"/>
    <lineage>
        <taxon>Bacteria</taxon>
        <taxon>Bacillati</taxon>
        <taxon>Bacillota</taxon>
        <taxon>Bacilli</taxon>
        <taxon>Bacillales</taxon>
        <taxon>Paenibacillaceae</taxon>
        <taxon>Paenibacillus</taxon>
    </lineage>
</organism>
<proteinExistence type="predicted"/>
<keyword evidence="4" id="KW-1185">Reference proteome</keyword>
<name>A0A3N9PRG6_9BACL</name>
<dbReference type="OrthoDB" id="5244at2"/>
<evidence type="ECO:0000313" key="4">
    <source>
        <dbReference type="Proteomes" id="UP000282529"/>
    </source>
</evidence>
<dbReference type="AlphaFoldDB" id="A0A3N9PRG6"/>
<comment type="caution">
    <text evidence="3">The sequence shown here is derived from an EMBL/GenBank/DDBJ whole genome shotgun (WGS) entry which is preliminary data.</text>
</comment>